<dbReference type="AlphaFoldDB" id="A0AAN4Z5Z0"/>
<accession>A0AAN4Z5Z0</accession>
<sequence length="203" mass="23540">MFEPMRRQLFYAAHVFFFVCCSSYEVIIALERIISSINPMQYYKRSFDLVLLATVATLIMSSAFIISYWMYGADHRSSGCFFLVVIDTATVWLNFQAIRYCGRKFEDMYGKAELSARYQVKEAHTMAVAMKPVYVASYVIKFTVNFTCIFFFMFESAFTSVTGYVEFMYTSVVAVNGGLTTGLLIRNHPRIKRRFDRAVNKFM</sequence>
<evidence type="ECO:0000313" key="3">
    <source>
        <dbReference type="Proteomes" id="UP001328107"/>
    </source>
</evidence>
<evidence type="ECO:0008006" key="4">
    <source>
        <dbReference type="Google" id="ProtNLM"/>
    </source>
</evidence>
<comment type="caution">
    <text evidence="2">The sequence shown here is derived from an EMBL/GenBank/DDBJ whole genome shotgun (WGS) entry which is preliminary data.</text>
</comment>
<feature type="transmembrane region" description="Helical" evidence="1">
    <location>
        <begin position="12"/>
        <end position="30"/>
    </location>
</feature>
<reference evidence="3" key="1">
    <citation type="submission" date="2022-10" db="EMBL/GenBank/DDBJ databases">
        <title>Genome assembly of Pristionchus species.</title>
        <authorList>
            <person name="Yoshida K."/>
            <person name="Sommer R.J."/>
        </authorList>
    </citation>
    <scope>NUCLEOTIDE SEQUENCE [LARGE SCALE GENOMIC DNA]</scope>
    <source>
        <strain evidence="3">RS5460</strain>
    </source>
</reference>
<evidence type="ECO:0000256" key="1">
    <source>
        <dbReference type="SAM" id="Phobius"/>
    </source>
</evidence>
<feature type="non-terminal residue" evidence="2">
    <location>
        <position position="203"/>
    </location>
</feature>
<feature type="transmembrane region" description="Helical" evidence="1">
    <location>
        <begin position="76"/>
        <end position="95"/>
    </location>
</feature>
<feature type="transmembrane region" description="Helical" evidence="1">
    <location>
        <begin position="166"/>
        <end position="185"/>
    </location>
</feature>
<dbReference type="PANTHER" id="PTHR47521">
    <property type="entry name" value="SERPENTINE RECEPTOR, CLASS E (EPSILON)-RELATED"/>
    <property type="match status" value="1"/>
</dbReference>
<keyword evidence="3" id="KW-1185">Reference proteome</keyword>
<feature type="transmembrane region" description="Helical" evidence="1">
    <location>
        <begin position="133"/>
        <end position="154"/>
    </location>
</feature>
<name>A0AAN4Z5Z0_9BILA</name>
<keyword evidence="1" id="KW-0472">Membrane</keyword>
<gene>
    <name evidence="2" type="ORF">PMAYCL1PPCAC_03944</name>
</gene>
<keyword evidence="1" id="KW-1133">Transmembrane helix</keyword>
<feature type="transmembrane region" description="Helical" evidence="1">
    <location>
        <begin position="50"/>
        <end position="70"/>
    </location>
</feature>
<evidence type="ECO:0000313" key="2">
    <source>
        <dbReference type="EMBL" id="GMR33749.1"/>
    </source>
</evidence>
<keyword evidence="1" id="KW-0812">Transmembrane</keyword>
<dbReference type="Proteomes" id="UP001328107">
    <property type="component" value="Unassembled WGS sequence"/>
</dbReference>
<protein>
    <recommendedName>
        <fullName evidence="4">G protein-coupled receptor</fullName>
    </recommendedName>
</protein>
<dbReference type="InterPro" id="IPR052860">
    <property type="entry name" value="NRL-GPCR1"/>
</dbReference>
<dbReference type="EMBL" id="BTRK01000001">
    <property type="protein sequence ID" value="GMR33749.1"/>
    <property type="molecule type" value="Genomic_DNA"/>
</dbReference>
<dbReference type="PANTHER" id="PTHR47521:SF18">
    <property type="entry name" value="G PROTEIN-COUPLED RECEPTOR-RELATED"/>
    <property type="match status" value="1"/>
</dbReference>
<organism evidence="2 3">
    <name type="scientific">Pristionchus mayeri</name>
    <dbReference type="NCBI Taxonomy" id="1317129"/>
    <lineage>
        <taxon>Eukaryota</taxon>
        <taxon>Metazoa</taxon>
        <taxon>Ecdysozoa</taxon>
        <taxon>Nematoda</taxon>
        <taxon>Chromadorea</taxon>
        <taxon>Rhabditida</taxon>
        <taxon>Rhabditina</taxon>
        <taxon>Diplogasteromorpha</taxon>
        <taxon>Diplogasteroidea</taxon>
        <taxon>Neodiplogasteridae</taxon>
        <taxon>Pristionchus</taxon>
    </lineage>
</organism>
<proteinExistence type="predicted"/>